<feature type="domain" description="DUF4139" evidence="2">
    <location>
        <begin position="214"/>
        <end position="522"/>
    </location>
</feature>
<feature type="coiled-coil region" evidence="1">
    <location>
        <begin position="164"/>
        <end position="191"/>
    </location>
</feature>
<protein>
    <submittedName>
        <fullName evidence="4">Mucoidy inhibitor MuiA family protein</fullName>
    </submittedName>
</protein>
<evidence type="ECO:0000313" key="4">
    <source>
        <dbReference type="EMBL" id="NER18885.1"/>
    </source>
</evidence>
<dbReference type="InterPro" id="IPR025554">
    <property type="entry name" value="DUF4140"/>
</dbReference>
<dbReference type="AlphaFoldDB" id="A0A6M0CLS2"/>
<keyword evidence="1" id="KW-0175">Coiled coil</keyword>
<dbReference type="InterPro" id="IPR011935">
    <property type="entry name" value="CHP02231"/>
</dbReference>
<sequence length="529" mass="59793">MRQLLLIIFLGVFTNGYCQEKTVATTPTDVTVYLRSAKVAEQGKVSLLKGKNTLKIKNLSNYIDSNTYQIGLSNGATLLSVTPATDYLKADEFTDEEKELINQKETLQVSLEIKQATEKTLAGELNLIEENRKIGNNEQGWTSTQLANLADFYAKRTLEIHKKRIGLKKEISDLKKKIGKINKQLQETSSQRNENRQVLTLEVEASRNTTATLLLTYVVNNAGWQPYYDIRAKSLEDPLSLVVKGKIYQNTGKDWNQVAMKVSTYLPKANQNRPILNPFFIREQPMYNRSEDDLEEVVMEAPSVANSMQMRKGAALADVAVTQVVEQQFNVAYELNSPQSIASTGKGQTIILDKKEVAADYVYHSVPKLTEEVFLLANIKNWQSLNLMLTEANIYFEGNFIGKTTINPNYTKDKYPLSLGVDERIVIKRRLLDNLSSKRTLSSKKVDNFAYEMSIRNNGPKAIELEILDQLPISQNNKIEVGKTELAGGDYDKGTGSILWKKSIARGGTEKIQFSYEVKYPKEMVLQYY</sequence>
<gene>
    <name evidence="4" type="ORF">GWK10_16835</name>
</gene>
<dbReference type="Pfam" id="PF13600">
    <property type="entry name" value="DUF4140"/>
    <property type="match status" value="1"/>
</dbReference>
<dbReference type="Pfam" id="PF13598">
    <property type="entry name" value="DUF4139"/>
    <property type="match status" value="1"/>
</dbReference>
<accession>A0A6M0CLS2</accession>
<comment type="caution">
    <text evidence="4">The sequence shown here is derived from an EMBL/GenBank/DDBJ whole genome shotgun (WGS) entry which is preliminary data.</text>
</comment>
<dbReference type="RefSeq" id="WP_164033562.1">
    <property type="nucleotide sequence ID" value="NZ_JAABOQ010000007.1"/>
</dbReference>
<dbReference type="PANTHER" id="PTHR31005:SF8">
    <property type="entry name" value="DUF4139 DOMAIN-CONTAINING PROTEIN"/>
    <property type="match status" value="1"/>
</dbReference>
<dbReference type="InterPro" id="IPR037291">
    <property type="entry name" value="DUF4139"/>
</dbReference>
<proteinExistence type="predicted"/>
<evidence type="ECO:0000256" key="1">
    <source>
        <dbReference type="SAM" id="Coils"/>
    </source>
</evidence>
<keyword evidence="5" id="KW-1185">Reference proteome</keyword>
<dbReference type="PANTHER" id="PTHR31005">
    <property type="entry name" value="DUF4139 DOMAIN-CONTAINING PROTEIN"/>
    <property type="match status" value="1"/>
</dbReference>
<dbReference type="EMBL" id="JAABOQ010000007">
    <property type="protein sequence ID" value="NER18885.1"/>
    <property type="molecule type" value="Genomic_DNA"/>
</dbReference>
<organism evidence="4 5">
    <name type="scientific">Spongiivirga citrea</name>
    <dbReference type="NCBI Taxonomy" id="1481457"/>
    <lineage>
        <taxon>Bacteria</taxon>
        <taxon>Pseudomonadati</taxon>
        <taxon>Bacteroidota</taxon>
        <taxon>Flavobacteriia</taxon>
        <taxon>Flavobacteriales</taxon>
        <taxon>Flavobacteriaceae</taxon>
        <taxon>Spongiivirga</taxon>
    </lineage>
</organism>
<evidence type="ECO:0000259" key="3">
    <source>
        <dbReference type="Pfam" id="PF13600"/>
    </source>
</evidence>
<evidence type="ECO:0000313" key="5">
    <source>
        <dbReference type="Proteomes" id="UP000474296"/>
    </source>
</evidence>
<feature type="domain" description="DUF4140" evidence="3">
    <location>
        <begin position="30"/>
        <end position="127"/>
    </location>
</feature>
<dbReference type="NCBIfam" id="TIGR02231">
    <property type="entry name" value="mucoidy inhibitor MuiA family protein"/>
    <property type="match status" value="1"/>
</dbReference>
<dbReference type="Proteomes" id="UP000474296">
    <property type="component" value="Unassembled WGS sequence"/>
</dbReference>
<evidence type="ECO:0000259" key="2">
    <source>
        <dbReference type="Pfam" id="PF13598"/>
    </source>
</evidence>
<name>A0A6M0CLS2_9FLAO</name>
<reference evidence="4 5" key="1">
    <citation type="submission" date="2020-01" db="EMBL/GenBank/DDBJ databases">
        <title>Spongiivirga citrea KCTC 32990T.</title>
        <authorList>
            <person name="Wang G."/>
        </authorList>
    </citation>
    <scope>NUCLEOTIDE SEQUENCE [LARGE SCALE GENOMIC DNA]</scope>
    <source>
        <strain evidence="4 5">KCTC 32990</strain>
    </source>
</reference>